<dbReference type="KEGG" id="aeh:Mlg_0658"/>
<dbReference type="SUPFAM" id="SSF54913">
    <property type="entry name" value="GlnB-like"/>
    <property type="match status" value="1"/>
</dbReference>
<dbReference type="HOGENOM" id="CLU_159089_1_0_6"/>
<dbReference type="GO" id="GO:0006808">
    <property type="term" value="P:regulation of nitrogen utilization"/>
    <property type="evidence" value="ECO:0007669"/>
    <property type="project" value="InterPro"/>
</dbReference>
<dbReference type="InterPro" id="IPR015867">
    <property type="entry name" value="N-reg_PII/ATP_PRibTrfase_C"/>
</dbReference>
<accession>Q0AAX5</accession>
<dbReference type="PROSITE" id="PS51343">
    <property type="entry name" value="PII_GLNB_DOM"/>
    <property type="match status" value="1"/>
</dbReference>
<dbReference type="Pfam" id="PF00543">
    <property type="entry name" value="P-II"/>
    <property type="match status" value="1"/>
</dbReference>
<dbReference type="AlphaFoldDB" id="Q0AAX5"/>
<protein>
    <submittedName>
        <fullName evidence="1">Uncharacterized protein</fullName>
    </submittedName>
</protein>
<proteinExistence type="predicted"/>
<reference evidence="2" key="1">
    <citation type="submission" date="2006-08" db="EMBL/GenBank/DDBJ databases">
        <title>Complete sequence of Alkalilimnicola ehrilichei MLHE-1.</title>
        <authorList>
            <person name="Copeland A."/>
            <person name="Lucas S."/>
            <person name="Lapidus A."/>
            <person name="Barry K."/>
            <person name="Detter J.C."/>
            <person name="Glavina del Rio T."/>
            <person name="Hammon N."/>
            <person name="Israni S."/>
            <person name="Dalin E."/>
            <person name="Tice H."/>
            <person name="Pitluck S."/>
            <person name="Sims D."/>
            <person name="Brettin T."/>
            <person name="Bruce D."/>
            <person name="Han C."/>
            <person name="Tapia R."/>
            <person name="Gilna P."/>
            <person name="Schmutz J."/>
            <person name="Larimer F."/>
            <person name="Land M."/>
            <person name="Hauser L."/>
            <person name="Kyrpides N."/>
            <person name="Mikhailova N."/>
            <person name="Oremland R.S."/>
            <person name="Hoeft S.E."/>
            <person name="Switzer-Blum J."/>
            <person name="Kulp T."/>
            <person name="King G."/>
            <person name="Tabita R."/>
            <person name="Witte B."/>
            <person name="Santini J.M."/>
            <person name="Basu P."/>
            <person name="Hollibaugh J.T."/>
            <person name="Xie G."/>
            <person name="Stolz J.F."/>
            <person name="Richardson P."/>
        </authorList>
    </citation>
    <scope>NUCLEOTIDE SEQUENCE [LARGE SCALE GENOMIC DNA]</scope>
    <source>
        <strain evidence="2">ATCC BAA-1101 / DSM 17681 / MLHE-1</strain>
    </source>
</reference>
<dbReference type="RefSeq" id="WP_011628407.1">
    <property type="nucleotide sequence ID" value="NC_008340.1"/>
</dbReference>
<evidence type="ECO:0000313" key="2">
    <source>
        <dbReference type="Proteomes" id="UP000001962"/>
    </source>
</evidence>
<dbReference type="GO" id="GO:0030234">
    <property type="term" value="F:enzyme regulator activity"/>
    <property type="evidence" value="ECO:0007669"/>
    <property type="project" value="InterPro"/>
</dbReference>
<dbReference type="Gene3D" id="3.30.70.120">
    <property type="match status" value="1"/>
</dbReference>
<keyword evidence="2" id="KW-1185">Reference proteome</keyword>
<dbReference type="OrthoDB" id="4943957at2"/>
<name>Q0AAX5_ALKEH</name>
<organism evidence="1 2">
    <name type="scientific">Alkalilimnicola ehrlichii (strain ATCC BAA-1101 / DSM 17681 / MLHE-1)</name>
    <dbReference type="NCBI Taxonomy" id="187272"/>
    <lineage>
        <taxon>Bacteria</taxon>
        <taxon>Pseudomonadati</taxon>
        <taxon>Pseudomonadota</taxon>
        <taxon>Gammaproteobacteria</taxon>
        <taxon>Chromatiales</taxon>
        <taxon>Ectothiorhodospiraceae</taxon>
        <taxon>Alkalilimnicola</taxon>
    </lineage>
</organism>
<dbReference type="InterPro" id="IPR002187">
    <property type="entry name" value="N-reg_PII"/>
</dbReference>
<evidence type="ECO:0000313" key="1">
    <source>
        <dbReference type="EMBL" id="ABI56012.1"/>
    </source>
</evidence>
<sequence>MVCSPVLRRKERAVTAKLLVAVIADELEERAVRIAREEGARGVTILSGRGIGFPERITFFGLTYRGLTKILLWVLPDAAAELISERLNRELDLIKPDQGLAFVLPVSETGGIDVEAIRREIIAGTRADD</sequence>
<dbReference type="eggNOG" id="COG0347">
    <property type="taxonomic scope" value="Bacteria"/>
</dbReference>
<gene>
    <name evidence="1" type="ordered locus">Mlg_0658</name>
</gene>
<dbReference type="InterPro" id="IPR011322">
    <property type="entry name" value="N-reg_PII-like_a/b"/>
</dbReference>
<dbReference type="EMBL" id="CP000453">
    <property type="protein sequence ID" value="ABI56012.1"/>
    <property type="molecule type" value="Genomic_DNA"/>
</dbReference>
<dbReference type="Proteomes" id="UP000001962">
    <property type="component" value="Chromosome"/>
</dbReference>